<dbReference type="GO" id="GO:0006777">
    <property type="term" value="P:Mo-molybdopterin cofactor biosynthetic process"/>
    <property type="evidence" value="ECO:0007669"/>
    <property type="project" value="UniProtKB-KW"/>
</dbReference>
<dbReference type="GO" id="GO:0061799">
    <property type="term" value="F:cyclic pyranopterin monophosphate synthase activity"/>
    <property type="evidence" value="ECO:0007669"/>
    <property type="project" value="TreeGrafter"/>
</dbReference>
<dbReference type="Proteomes" id="UP000800092">
    <property type="component" value="Unassembled WGS sequence"/>
</dbReference>
<evidence type="ECO:0000256" key="2">
    <source>
        <dbReference type="ARBA" id="ARBA00023150"/>
    </source>
</evidence>
<feature type="region of interest" description="Disordered" evidence="3">
    <location>
        <begin position="24"/>
        <end position="79"/>
    </location>
</feature>
<organism evidence="5 6">
    <name type="scientific">Viridothelium virens</name>
    <name type="common">Speckled blister lichen</name>
    <name type="synonym">Trypethelium virens</name>
    <dbReference type="NCBI Taxonomy" id="1048519"/>
    <lineage>
        <taxon>Eukaryota</taxon>
        <taxon>Fungi</taxon>
        <taxon>Dikarya</taxon>
        <taxon>Ascomycota</taxon>
        <taxon>Pezizomycotina</taxon>
        <taxon>Dothideomycetes</taxon>
        <taxon>Dothideomycetes incertae sedis</taxon>
        <taxon>Trypetheliales</taxon>
        <taxon>Trypetheliaceae</taxon>
        <taxon>Viridothelium</taxon>
    </lineage>
</organism>
<dbReference type="Pfam" id="PF01967">
    <property type="entry name" value="MoaC"/>
    <property type="match status" value="1"/>
</dbReference>
<evidence type="ECO:0000259" key="4">
    <source>
        <dbReference type="Pfam" id="PF01967"/>
    </source>
</evidence>
<keyword evidence="6" id="KW-1185">Reference proteome</keyword>
<dbReference type="PANTHER" id="PTHR22960:SF0">
    <property type="entry name" value="MOLYBDENUM COFACTOR BIOSYNTHESIS PROTEIN 1"/>
    <property type="match status" value="1"/>
</dbReference>
<dbReference type="AlphaFoldDB" id="A0A6A6HKC2"/>
<dbReference type="InterPro" id="IPR050105">
    <property type="entry name" value="MoCo_biosynth_MoaA/MoaC"/>
</dbReference>
<proteinExistence type="predicted"/>
<feature type="compositionally biased region" description="Polar residues" evidence="3">
    <location>
        <begin position="62"/>
        <end position="79"/>
    </location>
</feature>
<evidence type="ECO:0000313" key="5">
    <source>
        <dbReference type="EMBL" id="KAF2238332.1"/>
    </source>
</evidence>
<dbReference type="InterPro" id="IPR002820">
    <property type="entry name" value="Mopterin_CF_biosynth-C_dom"/>
</dbReference>
<comment type="pathway">
    <text evidence="1">Cofactor biosynthesis; molybdopterin biosynthesis.</text>
</comment>
<dbReference type="InterPro" id="IPR036522">
    <property type="entry name" value="MoaC_sf"/>
</dbReference>
<dbReference type="GO" id="GO:0061798">
    <property type="term" value="F:GTP 3',8'-cyclase activity"/>
    <property type="evidence" value="ECO:0007669"/>
    <property type="project" value="TreeGrafter"/>
</dbReference>
<keyword evidence="2" id="KW-0501">Molybdenum cofactor biosynthesis</keyword>
<dbReference type="NCBIfam" id="TIGR00581">
    <property type="entry name" value="moaC"/>
    <property type="match status" value="1"/>
</dbReference>
<reference evidence="5" key="1">
    <citation type="journal article" date="2020" name="Stud. Mycol.">
        <title>101 Dothideomycetes genomes: a test case for predicting lifestyles and emergence of pathogens.</title>
        <authorList>
            <person name="Haridas S."/>
            <person name="Albert R."/>
            <person name="Binder M."/>
            <person name="Bloem J."/>
            <person name="Labutti K."/>
            <person name="Salamov A."/>
            <person name="Andreopoulos B."/>
            <person name="Baker S."/>
            <person name="Barry K."/>
            <person name="Bills G."/>
            <person name="Bluhm B."/>
            <person name="Cannon C."/>
            <person name="Castanera R."/>
            <person name="Culley D."/>
            <person name="Daum C."/>
            <person name="Ezra D."/>
            <person name="Gonzalez J."/>
            <person name="Henrissat B."/>
            <person name="Kuo A."/>
            <person name="Liang C."/>
            <person name="Lipzen A."/>
            <person name="Lutzoni F."/>
            <person name="Magnuson J."/>
            <person name="Mondo S."/>
            <person name="Nolan M."/>
            <person name="Ohm R."/>
            <person name="Pangilinan J."/>
            <person name="Park H.-J."/>
            <person name="Ramirez L."/>
            <person name="Alfaro M."/>
            <person name="Sun H."/>
            <person name="Tritt A."/>
            <person name="Yoshinaga Y."/>
            <person name="Zwiers L.-H."/>
            <person name="Turgeon B."/>
            <person name="Goodwin S."/>
            <person name="Spatafora J."/>
            <person name="Crous P."/>
            <person name="Grigoriev I."/>
        </authorList>
    </citation>
    <scope>NUCLEOTIDE SEQUENCE</scope>
    <source>
        <strain evidence="5">Tuck. ex Michener</strain>
    </source>
</reference>
<dbReference type="EMBL" id="ML991776">
    <property type="protein sequence ID" value="KAF2238332.1"/>
    <property type="molecule type" value="Genomic_DNA"/>
</dbReference>
<protein>
    <submittedName>
        <fullName evidence="5">MoaC-domain-containing protein</fullName>
    </submittedName>
</protein>
<evidence type="ECO:0000256" key="3">
    <source>
        <dbReference type="SAM" id="MobiDB-lite"/>
    </source>
</evidence>
<dbReference type="UniPathway" id="UPA00344"/>
<accession>A0A6A6HKC2</accession>
<dbReference type="Gene3D" id="3.30.70.640">
    <property type="entry name" value="Molybdopterin cofactor biosynthesis C (MoaC) domain"/>
    <property type="match status" value="1"/>
</dbReference>
<evidence type="ECO:0000313" key="6">
    <source>
        <dbReference type="Proteomes" id="UP000800092"/>
    </source>
</evidence>
<dbReference type="OrthoDB" id="429626at2759"/>
<feature type="domain" description="Molybdopterin cofactor biosynthesis C (MoaC)" evidence="4">
    <location>
        <begin position="86"/>
        <end position="202"/>
    </location>
</feature>
<dbReference type="PANTHER" id="PTHR22960">
    <property type="entry name" value="MOLYBDOPTERIN COFACTOR SYNTHESIS PROTEIN A"/>
    <property type="match status" value="1"/>
</dbReference>
<gene>
    <name evidence="5" type="ORF">EV356DRAFT_305185</name>
</gene>
<name>A0A6A6HKC2_VIRVR</name>
<dbReference type="NCBIfam" id="NF006870">
    <property type="entry name" value="PRK09364.1"/>
    <property type="match status" value="1"/>
</dbReference>
<sequence>MPILSTYSPSTVNPTSQLRTLTSLTLHSRPPSPIKRPKSLTAPSIPPLDHSSLLPPSPTAKLRSSSYTTRSDANLTHLTPSGTAQMVSIASKPASHRVATAVGRVTFSSPDPARLIRTNQMKKGDVLAVARVAGIMAAKRTSEVVPLCHPVGISRVGVELVVEKGHVRIQATVECVGSTGVEMEALMAVNGAALTVYDMCKAGGRV</sequence>
<dbReference type="InterPro" id="IPR023045">
    <property type="entry name" value="MoaC"/>
</dbReference>
<evidence type="ECO:0000256" key="1">
    <source>
        <dbReference type="ARBA" id="ARBA00005046"/>
    </source>
</evidence>
<dbReference type="SUPFAM" id="SSF55040">
    <property type="entry name" value="Molybdenum cofactor biosynthesis protein C, MoaC"/>
    <property type="match status" value="1"/>
</dbReference>